<proteinExistence type="predicted"/>
<feature type="domain" description="PAS" evidence="7">
    <location>
        <begin position="264"/>
        <end position="284"/>
    </location>
</feature>
<dbReference type="InterPro" id="IPR000700">
    <property type="entry name" value="PAS-assoc_C"/>
</dbReference>
<dbReference type="AlphaFoldDB" id="A0A2P5XYJ6"/>
<dbReference type="Pfam" id="PF13426">
    <property type="entry name" value="PAS_9"/>
    <property type="match status" value="2"/>
</dbReference>
<protein>
    <recommendedName>
        <fullName evidence="11">PAS domain-containing protein</fullName>
    </recommendedName>
</protein>
<evidence type="ECO:0000256" key="1">
    <source>
        <dbReference type="ARBA" id="ARBA00022543"/>
    </source>
</evidence>
<dbReference type="GO" id="GO:0009637">
    <property type="term" value="P:response to blue light"/>
    <property type="evidence" value="ECO:0007669"/>
    <property type="project" value="UniProtKB-ARBA"/>
</dbReference>
<dbReference type="OrthoDB" id="447251at2759"/>
<dbReference type="SUPFAM" id="SSF55785">
    <property type="entry name" value="PYP-like sensor domain (PAS domain)"/>
    <property type="match status" value="2"/>
</dbReference>
<evidence type="ECO:0000259" key="8">
    <source>
        <dbReference type="PROSITE" id="PS50113"/>
    </source>
</evidence>
<accession>A0A2P5XYJ6</accession>
<evidence type="ECO:0008006" key="11">
    <source>
        <dbReference type="Google" id="ProtNLM"/>
    </source>
</evidence>
<sequence>MDSKLGLIQQSFNTRYSQWVREALDELPDNFTITDPSISGHPIVFASRGFLKMSGYSLEEVIGQNGKIFQGPKTNRRTVMEISEAIRQERDVQVNLVNYRKDGTPFWMLFHMSPVFGKEDGRVIHFVAVQVPITRKPRRNGGVNLNEDGSGFNEIMFGSCRKEVDTNPVLELGRVLSLDSATNVLDIEETCEASDFEKRMAVNAFNSILSVLTNYSESTGRLVCGTRCSVPGLYQGFLMSLSLGYLQHILWPCRIDSHLPGMPIVYASDAFLKLTGYDRHEILGLNFAVLNGADTDTSTLHQIKESIQTEQACTVRILSYRKDKSSFWNCLHLSPVRNAFGKVLLKVDRGWEIGVAYFVGVQIEEECKNKERHGLSPEMRQLSTVGAVKVAVRSLSMAAGSSKS</sequence>
<dbReference type="InterPro" id="IPR001610">
    <property type="entry name" value="PAC"/>
</dbReference>
<evidence type="ECO:0000259" key="7">
    <source>
        <dbReference type="PROSITE" id="PS50112"/>
    </source>
</evidence>
<keyword evidence="5" id="KW-0157">Chromophore</keyword>
<dbReference type="Proteomes" id="UP000239757">
    <property type="component" value="Unassembled WGS sequence"/>
</dbReference>
<dbReference type="SMART" id="SM00086">
    <property type="entry name" value="PAC"/>
    <property type="match status" value="1"/>
</dbReference>
<dbReference type="InterPro" id="IPR000014">
    <property type="entry name" value="PAS"/>
</dbReference>
<evidence type="ECO:0000313" key="9">
    <source>
        <dbReference type="EMBL" id="PPS08415.1"/>
    </source>
</evidence>
<evidence type="ECO:0000256" key="4">
    <source>
        <dbReference type="ARBA" id="ARBA00022643"/>
    </source>
</evidence>
<keyword evidence="2" id="KW-0716">Sensory transduction</keyword>
<gene>
    <name evidence="9" type="ORF">GOBAR_AA12230</name>
</gene>
<feature type="domain" description="PAC" evidence="8">
    <location>
        <begin position="90"/>
        <end position="145"/>
    </location>
</feature>
<dbReference type="FunFam" id="3.30.450.20:FF:000153">
    <property type="entry name" value="Protein TWIN LOV 1 isoform D"/>
    <property type="match status" value="1"/>
</dbReference>
<dbReference type="InterPro" id="IPR035965">
    <property type="entry name" value="PAS-like_dom_sf"/>
</dbReference>
<organism evidence="9 10">
    <name type="scientific">Gossypium barbadense</name>
    <name type="common">Sea Island cotton</name>
    <name type="synonym">Hibiscus barbadensis</name>
    <dbReference type="NCBI Taxonomy" id="3634"/>
    <lineage>
        <taxon>Eukaryota</taxon>
        <taxon>Viridiplantae</taxon>
        <taxon>Streptophyta</taxon>
        <taxon>Embryophyta</taxon>
        <taxon>Tracheophyta</taxon>
        <taxon>Spermatophyta</taxon>
        <taxon>Magnoliopsida</taxon>
        <taxon>eudicotyledons</taxon>
        <taxon>Gunneridae</taxon>
        <taxon>Pentapetalae</taxon>
        <taxon>rosids</taxon>
        <taxon>malvids</taxon>
        <taxon>Malvales</taxon>
        <taxon>Malvaceae</taxon>
        <taxon>Malvoideae</taxon>
        <taxon>Gossypium</taxon>
    </lineage>
</organism>
<evidence type="ECO:0000256" key="6">
    <source>
        <dbReference type="ARBA" id="ARBA00023170"/>
    </source>
</evidence>
<keyword evidence="6" id="KW-0675">Receptor</keyword>
<dbReference type="PANTHER" id="PTHR47429:SF2">
    <property type="entry name" value="PROTEIN TWIN LOV 1"/>
    <property type="match status" value="1"/>
</dbReference>
<name>A0A2P5XYJ6_GOSBA</name>
<dbReference type="GO" id="GO:0005634">
    <property type="term" value="C:nucleus"/>
    <property type="evidence" value="ECO:0007669"/>
    <property type="project" value="TreeGrafter"/>
</dbReference>
<evidence type="ECO:0000256" key="5">
    <source>
        <dbReference type="ARBA" id="ARBA00022991"/>
    </source>
</evidence>
<evidence type="ECO:0000256" key="2">
    <source>
        <dbReference type="ARBA" id="ARBA00022606"/>
    </source>
</evidence>
<dbReference type="NCBIfam" id="TIGR00229">
    <property type="entry name" value="sensory_box"/>
    <property type="match status" value="2"/>
</dbReference>
<evidence type="ECO:0000256" key="3">
    <source>
        <dbReference type="ARBA" id="ARBA00022630"/>
    </source>
</evidence>
<dbReference type="EMBL" id="KZ664008">
    <property type="protein sequence ID" value="PPS08415.1"/>
    <property type="molecule type" value="Genomic_DNA"/>
</dbReference>
<evidence type="ECO:0000313" key="10">
    <source>
        <dbReference type="Proteomes" id="UP000239757"/>
    </source>
</evidence>
<dbReference type="PANTHER" id="PTHR47429">
    <property type="entry name" value="PROTEIN TWIN LOV 1"/>
    <property type="match status" value="1"/>
</dbReference>
<reference evidence="9 10" key="1">
    <citation type="submission" date="2015-01" db="EMBL/GenBank/DDBJ databases">
        <title>Genome of allotetraploid Gossypium barbadense reveals genomic plasticity and fiber elongation in cotton evolution.</title>
        <authorList>
            <person name="Chen X."/>
            <person name="Liu X."/>
            <person name="Zhao B."/>
            <person name="Zheng H."/>
            <person name="Hu Y."/>
            <person name="Lu G."/>
            <person name="Yang C."/>
            <person name="Chen J."/>
            <person name="Shan C."/>
            <person name="Zhang L."/>
            <person name="Zhou Y."/>
            <person name="Wang L."/>
            <person name="Guo W."/>
            <person name="Bai Y."/>
            <person name="Ruan J."/>
            <person name="Shangguan X."/>
            <person name="Mao Y."/>
            <person name="Jiang J."/>
            <person name="Zhu Y."/>
            <person name="Lei J."/>
            <person name="Kang H."/>
            <person name="Chen S."/>
            <person name="He X."/>
            <person name="Wang R."/>
            <person name="Wang Y."/>
            <person name="Chen J."/>
            <person name="Wang L."/>
            <person name="Yu S."/>
            <person name="Wang B."/>
            <person name="Wei J."/>
            <person name="Song S."/>
            <person name="Lu X."/>
            <person name="Gao Z."/>
            <person name="Gu W."/>
            <person name="Deng X."/>
            <person name="Ma D."/>
            <person name="Wang S."/>
            <person name="Liang W."/>
            <person name="Fang L."/>
            <person name="Cai C."/>
            <person name="Zhu X."/>
            <person name="Zhou B."/>
            <person name="Zhang Y."/>
            <person name="Chen Z."/>
            <person name="Xu S."/>
            <person name="Zhu R."/>
            <person name="Wang S."/>
            <person name="Zhang T."/>
            <person name="Zhao G."/>
        </authorList>
    </citation>
    <scope>NUCLEOTIDE SEQUENCE [LARGE SCALE GENOMIC DNA]</scope>
    <source>
        <strain evidence="10">cv. Xinhai21</strain>
        <tissue evidence="9">Leaf</tissue>
    </source>
</reference>
<dbReference type="PROSITE" id="PS50112">
    <property type="entry name" value="PAS"/>
    <property type="match status" value="2"/>
</dbReference>
<feature type="domain" description="PAS" evidence="7">
    <location>
        <begin position="16"/>
        <end position="89"/>
    </location>
</feature>
<dbReference type="CDD" id="cd00130">
    <property type="entry name" value="PAS"/>
    <property type="match status" value="2"/>
</dbReference>
<dbReference type="Gene3D" id="3.30.450.20">
    <property type="entry name" value="PAS domain"/>
    <property type="match status" value="2"/>
</dbReference>
<keyword evidence="3" id="KW-0285">Flavoprotein</keyword>
<keyword evidence="1" id="KW-0600">Photoreceptor protein</keyword>
<dbReference type="PROSITE" id="PS50113">
    <property type="entry name" value="PAC"/>
    <property type="match status" value="1"/>
</dbReference>
<keyword evidence="4" id="KW-0288">FMN</keyword>
<dbReference type="GO" id="GO:0009881">
    <property type="term" value="F:photoreceptor activity"/>
    <property type="evidence" value="ECO:0007669"/>
    <property type="project" value="UniProtKB-KW"/>
</dbReference>